<dbReference type="Gene3D" id="3.40.50.300">
    <property type="entry name" value="P-loop containing nucleotide triphosphate hydrolases"/>
    <property type="match status" value="1"/>
</dbReference>
<dbReference type="InterPro" id="IPR034139">
    <property type="entry name" value="TOPRIM_OLD"/>
</dbReference>
<name>X0RRZ7_9ZZZZ</name>
<dbReference type="Pfam" id="PF13175">
    <property type="entry name" value="AAA_15"/>
    <property type="match status" value="1"/>
</dbReference>
<comment type="caution">
    <text evidence="3">The sequence shown here is derived from an EMBL/GenBank/DDBJ whole genome shotgun (WGS) entry which is preliminary data.</text>
</comment>
<accession>X0RRZ7</accession>
<dbReference type="InterPro" id="IPR051396">
    <property type="entry name" value="Bact_Antivir_Def_Nuclease"/>
</dbReference>
<dbReference type="AlphaFoldDB" id="X0RRZ7"/>
<dbReference type="InterPro" id="IPR027417">
    <property type="entry name" value="P-loop_NTPase"/>
</dbReference>
<feature type="domain" description="Endonuclease GajA/Old nuclease/RecF-like AAA" evidence="1">
    <location>
        <begin position="7"/>
        <end position="65"/>
    </location>
</feature>
<dbReference type="EMBL" id="BARS01006642">
    <property type="protein sequence ID" value="GAF71619.1"/>
    <property type="molecule type" value="Genomic_DNA"/>
</dbReference>
<sequence>FKHFVSILLTLSAETRNKSLSNAIIIIDEPETSLHPSSIMYLRDELLEISNKNTLFLASHSIFIVDKRNLERHIKIYKENGETKIERIKKDNPFAEDVVYRALGTSIYEIIEPYILIFEGSTDKDIYDAFLIKFQEEVEIADLKTISASGVHEIRKYLKFFNQKTVTGIVLVDSDKDGKDELKFIKKYMPEFDQTSFEITDIIDIKKSKLTLEDLLPIDIIKSSFKESYFKELTSLNIEKPFMIQIKEFKEKNKIKKDYNLNELKSVIAKNVLVEMKKDKPYLKTKYATYLKFLKLLNKKIGKIQTITR</sequence>
<evidence type="ECO:0000259" key="1">
    <source>
        <dbReference type="Pfam" id="PF13175"/>
    </source>
</evidence>
<evidence type="ECO:0000259" key="2">
    <source>
        <dbReference type="Pfam" id="PF20469"/>
    </source>
</evidence>
<reference evidence="3" key="1">
    <citation type="journal article" date="2014" name="Front. Microbiol.">
        <title>High frequency of phylogenetically diverse reductive dehalogenase-homologous genes in deep subseafloor sedimentary metagenomes.</title>
        <authorList>
            <person name="Kawai M."/>
            <person name="Futagami T."/>
            <person name="Toyoda A."/>
            <person name="Takaki Y."/>
            <person name="Nishi S."/>
            <person name="Hori S."/>
            <person name="Arai W."/>
            <person name="Tsubouchi T."/>
            <person name="Morono Y."/>
            <person name="Uchiyama I."/>
            <person name="Ito T."/>
            <person name="Fujiyama A."/>
            <person name="Inagaki F."/>
            <person name="Takami H."/>
        </authorList>
    </citation>
    <scope>NUCLEOTIDE SEQUENCE</scope>
    <source>
        <strain evidence="3">Expedition CK06-06</strain>
    </source>
</reference>
<gene>
    <name evidence="3" type="ORF">S01H1_12917</name>
</gene>
<organism evidence="3">
    <name type="scientific">marine sediment metagenome</name>
    <dbReference type="NCBI Taxonomy" id="412755"/>
    <lineage>
        <taxon>unclassified sequences</taxon>
        <taxon>metagenomes</taxon>
        <taxon>ecological metagenomes</taxon>
    </lineage>
</organism>
<feature type="domain" description="OLD protein-like TOPRIM" evidence="2">
    <location>
        <begin position="115"/>
        <end position="175"/>
    </location>
</feature>
<dbReference type="PANTHER" id="PTHR43581:SF4">
    <property type="entry name" value="ATP_GTP PHOSPHATASE"/>
    <property type="match status" value="1"/>
</dbReference>
<feature type="non-terminal residue" evidence="3">
    <location>
        <position position="1"/>
    </location>
</feature>
<dbReference type="Pfam" id="PF20469">
    <property type="entry name" value="OLD-like_TOPRIM"/>
    <property type="match status" value="1"/>
</dbReference>
<dbReference type="InterPro" id="IPR041685">
    <property type="entry name" value="AAA_GajA/Old/RecF-like"/>
</dbReference>
<dbReference type="PANTHER" id="PTHR43581">
    <property type="entry name" value="ATP/GTP PHOSPHATASE"/>
    <property type="match status" value="1"/>
</dbReference>
<protein>
    <submittedName>
        <fullName evidence="3">Uncharacterized protein</fullName>
    </submittedName>
</protein>
<dbReference type="SUPFAM" id="SSF52540">
    <property type="entry name" value="P-loop containing nucleoside triphosphate hydrolases"/>
    <property type="match status" value="1"/>
</dbReference>
<proteinExistence type="predicted"/>
<dbReference type="GO" id="GO:0005524">
    <property type="term" value="F:ATP binding"/>
    <property type="evidence" value="ECO:0007669"/>
    <property type="project" value="InterPro"/>
</dbReference>
<dbReference type="GO" id="GO:0016887">
    <property type="term" value="F:ATP hydrolysis activity"/>
    <property type="evidence" value="ECO:0007669"/>
    <property type="project" value="InterPro"/>
</dbReference>
<evidence type="ECO:0000313" key="3">
    <source>
        <dbReference type="EMBL" id="GAF71619.1"/>
    </source>
</evidence>